<dbReference type="Pfam" id="PF01352">
    <property type="entry name" value="KRAB"/>
    <property type="match status" value="1"/>
</dbReference>
<feature type="domain" description="C2H2-type" evidence="11">
    <location>
        <begin position="352"/>
        <end position="379"/>
    </location>
</feature>
<dbReference type="PROSITE" id="PS00028">
    <property type="entry name" value="ZINC_FINGER_C2H2_1"/>
    <property type="match status" value="3"/>
</dbReference>
<evidence type="ECO:0000313" key="13">
    <source>
        <dbReference type="EMBL" id="KAJ8781445.1"/>
    </source>
</evidence>
<feature type="domain" description="C2H2-type" evidence="11">
    <location>
        <begin position="296"/>
        <end position="323"/>
    </location>
</feature>
<dbReference type="SMART" id="SM00349">
    <property type="entry name" value="KRAB"/>
    <property type="match status" value="1"/>
</dbReference>
<feature type="domain" description="C2H2-type" evidence="11">
    <location>
        <begin position="268"/>
        <end position="295"/>
    </location>
</feature>
<dbReference type="EMBL" id="JAIQCJ010002027">
    <property type="protein sequence ID" value="KAJ8785131.1"/>
    <property type="molecule type" value="Genomic_DNA"/>
</dbReference>
<dbReference type="Gene3D" id="6.10.140.140">
    <property type="match status" value="1"/>
</dbReference>
<dbReference type="FunFam" id="3.30.160.60:FF:002343">
    <property type="entry name" value="Zinc finger protein 33A"/>
    <property type="match status" value="2"/>
</dbReference>
<accession>A0AB34GWJ8</accession>
<dbReference type="FunFam" id="3.30.160.60:FF:000358">
    <property type="entry name" value="zinc finger protein 24"/>
    <property type="match status" value="1"/>
</dbReference>
<evidence type="ECO:0000256" key="6">
    <source>
        <dbReference type="ARBA" id="ARBA00022833"/>
    </source>
</evidence>
<feature type="domain" description="C2H2-type" evidence="11">
    <location>
        <begin position="324"/>
        <end position="351"/>
    </location>
</feature>
<dbReference type="PROSITE" id="PS50157">
    <property type="entry name" value="ZINC_FINGER_C2H2_2"/>
    <property type="match status" value="5"/>
</dbReference>
<dbReference type="Gene3D" id="3.30.160.60">
    <property type="entry name" value="Classic Zinc Finger"/>
    <property type="match status" value="5"/>
</dbReference>
<dbReference type="SUPFAM" id="SSF57667">
    <property type="entry name" value="beta-beta-alpha zinc fingers"/>
    <property type="match status" value="4"/>
</dbReference>
<evidence type="ECO:0000256" key="7">
    <source>
        <dbReference type="ARBA" id="ARBA00023125"/>
    </source>
</evidence>
<organism evidence="14 16">
    <name type="scientific">Eschrichtius robustus</name>
    <name type="common">California gray whale</name>
    <name type="synonym">Eschrichtius gibbosus</name>
    <dbReference type="NCBI Taxonomy" id="9764"/>
    <lineage>
        <taxon>Eukaryota</taxon>
        <taxon>Metazoa</taxon>
        <taxon>Chordata</taxon>
        <taxon>Craniata</taxon>
        <taxon>Vertebrata</taxon>
        <taxon>Euteleostomi</taxon>
        <taxon>Mammalia</taxon>
        <taxon>Eutheria</taxon>
        <taxon>Laurasiatheria</taxon>
        <taxon>Artiodactyla</taxon>
        <taxon>Whippomorpha</taxon>
        <taxon>Cetacea</taxon>
        <taxon>Mysticeti</taxon>
        <taxon>Eschrichtiidae</taxon>
        <taxon>Eschrichtius</taxon>
    </lineage>
</organism>
<dbReference type="SUPFAM" id="SSF109640">
    <property type="entry name" value="KRAB domain (Kruppel-associated box)"/>
    <property type="match status" value="1"/>
</dbReference>
<dbReference type="AlphaFoldDB" id="A0AB34GWJ8"/>
<proteinExistence type="inferred from homology"/>
<keyword evidence="5 9" id="KW-0863">Zinc-finger</keyword>
<keyword evidence="4" id="KW-0677">Repeat</keyword>
<dbReference type="GO" id="GO:0000977">
    <property type="term" value="F:RNA polymerase II transcription regulatory region sequence-specific DNA binding"/>
    <property type="evidence" value="ECO:0007669"/>
    <property type="project" value="TreeGrafter"/>
</dbReference>
<keyword evidence="7" id="KW-0238">DNA-binding</keyword>
<name>A0AB34GWJ8_ESCRO</name>
<dbReference type="PROSITE" id="PS50805">
    <property type="entry name" value="KRAB"/>
    <property type="match status" value="1"/>
</dbReference>
<reference evidence="14 16" key="1">
    <citation type="submission" date="2022-11" db="EMBL/GenBank/DDBJ databases">
        <title>Whole genome sequence of Eschrichtius robustus ER-17-0199.</title>
        <authorList>
            <person name="Bruniche-Olsen A."/>
            <person name="Black A.N."/>
            <person name="Fields C.J."/>
            <person name="Walden K."/>
            <person name="Dewoody J.A."/>
        </authorList>
    </citation>
    <scope>NUCLEOTIDE SEQUENCE [LARGE SCALE GENOMIC DNA]</scope>
    <source>
        <strain evidence="14">ER-17-0199</strain>
        <tissue evidence="14">Blubber</tissue>
    </source>
</reference>
<dbReference type="EMBL" id="JAIQCJ010002147">
    <property type="protein sequence ID" value="KAJ8781445.1"/>
    <property type="molecule type" value="Genomic_DNA"/>
</dbReference>
<keyword evidence="16" id="KW-1185">Reference proteome</keyword>
<evidence type="ECO:0000256" key="10">
    <source>
        <dbReference type="SAM" id="MobiDB-lite"/>
    </source>
</evidence>
<keyword evidence="3" id="KW-0479">Metal-binding</keyword>
<dbReference type="GO" id="GO:0000981">
    <property type="term" value="F:DNA-binding transcription factor activity, RNA polymerase II-specific"/>
    <property type="evidence" value="ECO:0007669"/>
    <property type="project" value="TreeGrafter"/>
</dbReference>
<dbReference type="InterPro" id="IPR036051">
    <property type="entry name" value="KRAB_dom_sf"/>
</dbReference>
<evidence type="ECO:0000259" key="12">
    <source>
        <dbReference type="PROSITE" id="PS50805"/>
    </source>
</evidence>
<gene>
    <name evidence="15" type="ORF">J1605_007687</name>
    <name evidence="14" type="ORF">J1605_007889</name>
    <name evidence="13" type="ORF">J1605_011429</name>
</gene>
<evidence type="ECO:0000313" key="15">
    <source>
        <dbReference type="EMBL" id="KAJ8785131.1"/>
    </source>
</evidence>
<evidence type="ECO:0000259" key="11">
    <source>
        <dbReference type="PROSITE" id="PS50157"/>
    </source>
</evidence>
<feature type="domain" description="KRAB" evidence="12">
    <location>
        <begin position="14"/>
        <end position="87"/>
    </location>
</feature>
<dbReference type="PANTHER" id="PTHR24381">
    <property type="entry name" value="ZINC FINGER PROTEIN"/>
    <property type="match status" value="1"/>
</dbReference>
<evidence type="ECO:0000256" key="1">
    <source>
        <dbReference type="ARBA" id="ARBA00004123"/>
    </source>
</evidence>
<dbReference type="PANTHER" id="PTHR24381:SF304">
    <property type="entry name" value="ZINC FINGER PROTEIN 587B"/>
    <property type="match status" value="1"/>
</dbReference>
<sequence length="525" mass="58394">MAAPALMDPPQGSVTFEDVAVYFSWEEWCLLDEVQIHLYLDVMVENFALVCMLGSFPGVEDEETPSEQSISAEGVSQMRTPSAGLSPEKTQPCKMCTPVLRDILHLAEEQGTNRGQKAYTCGPCGKQFYFTANLQEHQKPHIRGNPVRYDMGRPSFWKSCTIHTIGNLPTYMEIGNDFVANMGLQPQATNTRKKPNNSKECEAVFHSGTGHHSWGEGKKASSHTEILVQDERVLTSKGFCECSKHGKACTQTCNFIQQEPVHTGERPYECSHCGKYFSHKSGLLGHQRVNCGGRLYDCSDCGKSFSLRKYLREHRRIHSGEKPYECKECAKSFIQKCILIEHQRVHTGEKPYRCTQCGKSFARKSNFLTYQRVHTGEKPYECSQAFVVIREFTVEKGLMTAVNVGNVLLLGQAFVVIREFTVEKGLMTAVNVGNVLLVALAFFVIREFTVEKGLMSAVNVGNLLLLDPLSMIITQFTLEKGLMSALNAEKPLSKDSSSASIGKSTLEKSLLSARNVVNLSPKGAT</sequence>
<dbReference type="FunFam" id="3.30.160.60:FF:001437">
    <property type="entry name" value="Zinc finger protein 594"/>
    <property type="match status" value="1"/>
</dbReference>
<evidence type="ECO:0000256" key="3">
    <source>
        <dbReference type="ARBA" id="ARBA00022723"/>
    </source>
</evidence>
<dbReference type="InterPro" id="IPR036236">
    <property type="entry name" value="Znf_C2H2_sf"/>
</dbReference>
<dbReference type="InterPro" id="IPR001909">
    <property type="entry name" value="KRAB"/>
</dbReference>
<feature type="domain" description="C2H2-type" evidence="11">
    <location>
        <begin position="119"/>
        <end position="146"/>
    </location>
</feature>
<dbReference type="Proteomes" id="UP001159641">
    <property type="component" value="Unassembled WGS sequence"/>
</dbReference>
<comment type="subcellular location">
    <subcellularLocation>
        <location evidence="1">Nucleus</location>
    </subcellularLocation>
</comment>
<evidence type="ECO:0000256" key="9">
    <source>
        <dbReference type="PROSITE-ProRule" id="PRU00042"/>
    </source>
</evidence>
<protein>
    <recommendedName>
        <fullName evidence="17">Zinc finger domain-containing protein</fullName>
    </recommendedName>
</protein>
<feature type="region of interest" description="Disordered" evidence="10">
    <location>
        <begin position="59"/>
        <end position="90"/>
    </location>
</feature>
<evidence type="ECO:0008006" key="17">
    <source>
        <dbReference type="Google" id="ProtNLM"/>
    </source>
</evidence>
<dbReference type="EMBL" id="JAIQCJ010002032">
    <property type="protein sequence ID" value="KAJ8784862.1"/>
    <property type="molecule type" value="Genomic_DNA"/>
</dbReference>
<dbReference type="Pfam" id="PF00096">
    <property type="entry name" value="zf-C2H2"/>
    <property type="match status" value="3"/>
</dbReference>
<comment type="similarity">
    <text evidence="2">Belongs to the krueppel C2H2-type zinc-finger protein family.</text>
</comment>
<keyword evidence="8" id="KW-0539">Nucleus</keyword>
<evidence type="ECO:0000256" key="5">
    <source>
        <dbReference type="ARBA" id="ARBA00022771"/>
    </source>
</evidence>
<evidence type="ECO:0000256" key="2">
    <source>
        <dbReference type="ARBA" id="ARBA00006991"/>
    </source>
</evidence>
<keyword evidence="6" id="KW-0862">Zinc</keyword>
<evidence type="ECO:0000256" key="8">
    <source>
        <dbReference type="ARBA" id="ARBA00023242"/>
    </source>
</evidence>
<comment type="caution">
    <text evidence="14">The sequence shown here is derived from an EMBL/GenBank/DDBJ whole genome shotgun (WGS) entry which is preliminary data.</text>
</comment>
<evidence type="ECO:0000313" key="14">
    <source>
        <dbReference type="EMBL" id="KAJ8784862.1"/>
    </source>
</evidence>
<dbReference type="SMART" id="SM00355">
    <property type="entry name" value="ZnF_C2H2"/>
    <property type="match status" value="5"/>
</dbReference>
<dbReference type="InterPro" id="IPR013087">
    <property type="entry name" value="Znf_C2H2_type"/>
</dbReference>
<dbReference type="GO" id="GO:0008270">
    <property type="term" value="F:zinc ion binding"/>
    <property type="evidence" value="ECO:0007669"/>
    <property type="project" value="UniProtKB-KW"/>
</dbReference>
<evidence type="ECO:0000313" key="16">
    <source>
        <dbReference type="Proteomes" id="UP001159641"/>
    </source>
</evidence>
<evidence type="ECO:0000256" key="4">
    <source>
        <dbReference type="ARBA" id="ARBA00022737"/>
    </source>
</evidence>
<dbReference type="CDD" id="cd07765">
    <property type="entry name" value="KRAB_A-box"/>
    <property type="match status" value="1"/>
</dbReference>
<dbReference type="GO" id="GO:0005634">
    <property type="term" value="C:nucleus"/>
    <property type="evidence" value="ECO:0007669"/>
    <property type="project" value="UniProtKB-SubCell"/>
</dbReference>